<dbReference type="InterPro" id="IPR026037">
    <property type="entry name" value="PgpA"/>
</dbReference>
<keyword evidence="1" id="KW-0997">Cell inner membrane</keyword>
<dbReference type="Pfam" id="PF04608">
    <property type="entry name" value="PgpA"/>
    <property type="match status" value="1"/>
</dbReference>
<evidence type="ECO:0000313" key="5">
    <source>
        <dbReference type="Proteomes" id="UP001054801"/>
    </source>
</evidence>
<keyword evidence="1" id="KW-1003">Cell membrane</keyword>
<reference evidence="4" key="1">
    <citation type="journal article" date="2022" name="Microorganisms">
        <title>Two New Species of Filamentous Sulfur Bacteria of the Genus Thiothrix, Thiothrix winogradskyi sp. nov. and 'Candidatus Thiothrix sulfatifontis' sp. nov.</title>
        <authorList>
            <person name="Ravin N.V."/>
            <person name="Rossetti S."/>
            <person name="Beletsky A.V."/>
            <person name="Kadnikov V.V."/>
            <person name="Rudenko T.S."/>
            <person name="Smolyakov D.D."/>
            <person name="Moskvitina M.I."/>
            <person name="Gureeva M.V."/>
            <person name="Mardanov A.V."/>
            <person name="Grabovich M.Y."/>
        </authorList>
    </citation>
    <scope>NUCLEOTIDE SEQUENCE</scope>
    <source>
        <strain evidence="4">CT3</strain>
    </source>
</reference>
<keyword evidence="5" id="KW-1185">Reference proteome</keyword>
<comment type="catalytic activity">
    <reaction evidence="1">
        <text>a 1,2-diacyl-sn-glycero-3-phospho-(1'-sn-glycero-3'-phosphate) + H2O = a 1,2-diacyl-sn-glycero-3-phospho-(1'-sn-glycerol) + phosphate</text>
        <dbReference type="Rhea" id="RHEA:33751"/>
        <dbReference type="ChEBI" id="CHEBI:15377"/>
        <dbReference type="ChEBI" id="CHEBI:43474"/>
        <dbReference type="ChEBI" id="CHEBI:60110"/>
        <dbReference type="ChEBI" id="CHEBI:64716"/>
        <dbReference type="EC" id="3.1.3.27"/>
    </reaction>
</comment>
<keyword evidence="1" id="KW-0479">Metal-binding</keyword>
<dbReference type="PIRSF" id="PIRSF006162">
    <property type="entry name" value="PgpA"/>
    <property type="match status" value="1"/>
</dbReference>
<comment type="subcellular location">
    <subcellularLocation>
        <location evidence="1">Cell inner membrane</location>
        <topology evidence="1">Multi-pass membrane protein</topology>
    </subcellularLocation>
</comment>
<comment type="cofactor">
    <cofactor evidence="1">
        <name>Mg(2+)</name>
        <dbReference type="ChEBI" id="CHEBI:18420"/>
    </cofactor>
</comment>
<feature type="transmembrane region" description="Helical" evidence="2">
    <location>
        <begin position="51"/>
        <end position="69"/>
    </location>
</feature>
<dbReference type="EMBL" id="CP091244">
    <property type="protein sequence ID" value="UJS23954.1"/>
    <property type="molecule type" value="Genomic_DNA"/>
</dbReference>
<accession>A0ABY3SYI4</accession>
<keyword evidence="1" id="KW-0442">Lipid degradation</keyword>
<organism evidence="4 5">
    <name type="scientific">Thiothrix winogradskyi</name>
    <dbReference type="NCBI Taxonomy" id="96472"/>
    <lineage>
        <taxon>Bacteria</taxon>
        <taxon>Pseudomonadati</taxon>
        <taxon>Pseudomonadota</taxon>
        <taxon>Gammaproteobacteria</taxon>
        <taxon>Thiotrichales</taxon>
        <taxon>Thiotrichaceae</taxon>
        <taxon>Thiothrix</taxon>
    </lineage>
</organism>
<keyword evidence="1" id="KW-0595">Phospholipid degradation</keyword>
<protein>
    <recommendedName>
        <fullName evidence="1">Phosphatidylglycerophosphatase A</fullName>
        <ecNumber evidence="1">3.1.3.27</ecNumber>
    </recommendedName>
    <alternativeName>
        <fullName evidence="1">Phosphatidylglycerolphosphate phosphatase A</fullName>
    </alternativeName>
</protein>
<name>A0ABY3SYI4_9GAMM</name>
<dbReference type="Proteomes" id="UP001054801">
    <property type="component" value="Chromosome"/>
</dbReference>
<feature type="domain" description="YutG/PgpA" evidence="3">
    <location>
        <begin position="18"/>
        <end position="155"/>
    </location>
</feature>
<keyword evidence="1" id="KW-1208">Phospholipid metabolism</keyword>
<dbReference type="EC" id="3.1.3.27" evidence="1"/>
<keyword evidence="2" id="KW-1133">Transmembrane helix</keyword>
<evidence type="ECO:0000259" key="3">
    <source>
        <dbReference type="Pfam" id="PF04608"/>
    </source>
</evidence>
<keyword evidence="1 2" id="KW-0472">Membrane</keyword>
<dbReference type="SUPFAM" id="SSF101307">
    <property type="entry name" value="YutG-like"/>
    <property type="match status" value="1"/>
</dbReference>
<evidence type="ECO:0000256" key="1">
    <source>
        <dbReference type="PIRNR" id="PIRNR006162"/>
    </source>
</evidence>
<dbReference type="PANTHER" id="PTHR36305">
    <property type="entry name" value="PHOSPHATIDYLGLYCEROPHOSPHATASE A"/>
    <property type="match status" value="1"/>
</dbReference>
<dbReference type="RefSeq" id="WP_236498195.1">
    <property type="nucleotide sequence ID" value="NZ_CP091244.1"/>
</dbReference>
<dbReference type="CDD" id="cd06971">
    <property type="entry name" value="PgpA"/>
    <property type="match status" value="1"/>
</dbReference>
<keyword evidence="1 2" id="KW-0812">Transmembrane</keyword>
<keyword evidence="1" id="KW-0460">Magnesium</keyword>
<comment type="function">
    <text evidence="1">Lipid phosphatase which dephosphorylates phosphatidylglycerophosphate (PGP) to phosphatidylglycerol (PG).</text>
</comment>
<dbReference type="InterPro" id="IPR036681">
    <property type="entry name" value="PgpA-like_sf"/>
</dbReference>
<comment type="pathway">
    <text evidence="1">Phospholipid metabolism; phosphatidylglycerol biosynthesis; phosphatidylglycerol from CDP-diacylglycerol: step 2/2.</text>
</comment>
<dbReference type="PANTHER" id="PTHR36305:SF1">
    <property type="entry name" value="PHOSPHATIDYLGLYCEROPHOSPHATASE A"/>
    <property type="match status" value="1"/>
</dbReference>
<evidence type="ECO:0000313" key="4">
    <source>
        <dbReference type="EMBL" id="UJS23954.1"/>
    </source>
</evidence>
<keyword evidence="1" id="KW-0378">Hydrolase</keyword>
<sequence length="161" mass="17641">MHVTVPAKTVFSSPVHFLAFGFGSGLSPFAPGTAGTLAAIPLYLLLVQLPLWGYVAVLLLMSLAGIWICGESSRRLGVHDHGGIVWDEFAGFLLTMLAAPAGWMWIVVGFFLFRLFDIWKPWPIRLVDRDVPGGFGIMFDDILAGVYAWLVLQALAYFLVA</sequence>
<keyword evidence="1" id="KW-0443">Lipid metabolism</keyword>
<evidence type="ECO:0000256" key="2">
    <source>
        <dbReference type="SAM" id="Phobius"/>
    </source>
</evidence>
<dbReference type="InterPro" id="IPR007686">
    <property type="entry name" value="YutG/PgpA"/>
</dbReference>
<feature type="transmembrane region" description="Helical" evidence="2">
    <location>
        <begin position="142"/>
        <end position="160"/>
    </location>
</feature>
<gene>
    <name evidence="4" type="ORF">L2Y54_18760</name>
</gene>
<proteinExistence type="predicted"/>
<feature type="transmembrane region" description="Helical" evidence="2">
    <location>
        <begin position="89"/>
        <end position="113"/>
    </location>
</feature>